<dbReference type="AlphaFoldDB" id="A0A6C0HFG8"/>
<evidence type="ECO:0000256" key="2">
    <source>
        <dbReference type="SAM" id="Phobius"/>
    </source>
</evidence>
<proteinExistence type="predicted"/>
<feature type="region of interest" description="Disordered" evidence="1">
    <location>
        <begin position="56"/>
        <end position="108"/>
    </location>
</feature>
<sequence length="202" mass="22249">MVTDSVVIGIVLGLIFAAVSYYLFSRIGQLEHKIGLMENILLDLKVTTEQTIMSMTEPQTSHFSSEESKESEIHNSHDDSRDVILESKKESRSSSSGQQVSVERESSQQKVSVNYESMTYKELVQLAKNKNISGTRNLSKSQVIDLIRRHDSGDATESTMVVDEINHQVSNEGTNVVELLAAQPSSAGTPLDSSEIDSSLVQ</sequence>
<keyword evidence="2" id="KW-1133">Transmembrane helix</keyword>
<name>A0A6C0HFG8_9ZZZZ</name>
<evidence type="ECO:0000256" key="1">
    <source>
        <dbReference type="SAM" id="MobiDB-lite"/>
    </source>
</evidence>
<feature type="compositionally biased region" description="Basic and acidic residues" evidence="1">
    <location>
        <begin position="64"/>
        <end position="92"/>
    </location>
</feature>
<feature type="transmembrane region" description="Helical" evidence="2">
    <location>
        <begin position="6"/>
        <end position="24"/>
    </location>
</feature>
<accession>A0A6C0HFG8</accession>
<evidence type="ECO:0008006" key="4">
    <source>
        <dbReference type="Google" id="ProtNLM"/>
    </source>
</evidence>
<keyword evidence="2" id="KW-0472">Membrane</keyword>
<keyword evidence="2" id="KW-0812">Transmembrane</keyword>
<dbReference type="EMBL" id="MN739942">
    <property type="protein sequence ID" value="QHT78895.1"/>
    <property type="molecule type" value="Genomic_DNA"/>
</dbReference>
<evidence type="ECO:0000313" key="3">
    <source>
        <dbReference type="EMBL" id="QHT78895.1"/>
    </source>
</evidence>
<protein>
    <recommendedName>
        <fullName evidence="4">Rho termination factor N-terminal domain-containing protein</fullName>
    </recommendedName>
</protein>
<organism evidence="3">
    <name type="scientific">viral metagenome</name>
    <dbReference type="NCBI Taxonomy" id="1070528"/>
    <lineage>
        <taxon>unclassified sequences</taxon>
        <taxon>metagenomes</taxon>
        <taxon>organismal metagenomes</taxon>
    </lineage>
</organism>
<reference evidence="3" key="1">
    <citation type="journal article" date="2020" name="Nature">
        <title>Giant virus diversity and host interactions through global metagenomics.</title>
        <authorList>
            <person name="Schulz F."/>
            <person name="Roux S."/>
            <person name="Paez-Espino D."/>
            <person name="Jungbluth S."/>
            <person name="Walsh D.A."/>
            <person name="Denef V.J."/>
            <person name="McMahon K.D."/>
            <person name="Konstantinidis K.T."/>
            <person name="Eloe-Fadrosh E.A."/>
            <person name="Kyrpides N.C."/>
            <person name="Woyke T."/>
        </authorList>
    </citation>
    <scope>NUCLEOTIDE SEQUENCE</scope>
    <source>
        <strain evidence="3">GVMAG-M-3300023179-97</strain>
    </source>
</reference>